<dbReference type="GO" id="GO:0003676">
    <property type="term" value="F:nucleic acid binding"/>
    <property type="evidence" value="ECO:0007669"/>
    <property type="project" value="InterPro"/>
</dbReference>
<protein>
    <recommendedName>
        <fullName evidence="7">Nucleic acid binding protein / zinc ion binding protein</fullName>
    </recommendedName>
</protein>
<keyword evidence="1" id="KW-0479">Metal-binding</keyword>
<dbReference type="InterPro" id="IPR051714">
    <property type="entry name" value="Znf_CCHC_NABP"/>
</dbReference>
<keyword evidence="1" id="KW-0863">Zinc-finger</keyword>
<feature type="domain" description="GIY-YIG" evidence="4">
    <location>
        <begin position="1"/>
        <end position="103"/>
    </location>
</feature>
<evidence type="ECO:0000259" key="4">
    <source>
        <dbReference type="PROSITE" id="PS50164"/>
    </source>
</evidence>
<dbReference type="InterPro" id="IPR000305">
    <property type="entry name" value="GIY-YIG_endonuc"/>
</dbReference>
<dbReference type="InterPro" id="IPR036875">
    <property type="entry name" value="Znf_CCHC_sf"/>
</dbReference>
<evidence type="ECO:0008006" key="7">
    <source>
        <dbReference type="Google" id="ProtNLM"/>
    </source>
</evidence>
<dbReference type="SUPFAM" id="SSF57756">
    <property type="entry name" value="Retrovirus zinc finger-like domains"/>
    <property type="match status" value="1"/>
</dbReference>
<name>A0A015IFI0_RHIIW</name>
<dbReference type="Pfam" id="PF01541">
    <property type="entry name" value="GIY-YIG"/>
    <property type="match status" value="1"/>
</dbReference>
<dbReference type="SMART" id="SM00343">
    <property type="entry name" value="ZnF_C2HC"/>
    <property type="match status" value="4"/>
</dbReference>
<dbReference type="InterPro" id="IPR001878">
    <property type="entry name" value="Znf_CCHC"/>
</dbReference>
<dbReference type="PANTHER" id="PTHR23002">
    <property type="entry name" value="ZINC FINGER CCHC DOMAIN CONTAINING PROTEIN"/>
    <property type="match status" value="1"/>
</dbReference>
<feature type="compositionally biased region" description="Acidic residues" evidence="2">
    <location>
        <begin position="231"/>
        <end position="242"/>
    </location>
</feature>
<feature type="region of interest" description="Disordered" evidence="2">
    <location>
        <begin position="186"/>
        <end position="208"/>
    </location>
</feature>
<feature type="domain" description="CCHC-type" evidence="3">
    <location>
        <begin position="257"/>
        <end position="271"/>
    </location>
</feature>
<dbReference type="STRING" id="1432141.A0A015IFI0"/>
<dbReference type="Gene3D" id="4.10.60.10">
    <property type="entry name" value="Zinc finger, CCHC-type"/>
    <property type="match status" value="2"/>
</dbReference>
<sequence length="291" mass="33627">MNTVYVLECNNNKYYIGKTSRSVNIRFKEHRNGSGSEWTRQYRPIRIVESEKTVNLHLELNKTLDYMNEYGIDNVRGSCYSSVNLSKTEKQSIRQLLSSRNDSCYNYGMTGHFTKYCGYSYNKNNHNSYGSFKRGSLIHFANECDNYFDENDVENNETNSYYGESDDNSYICFKCGSSSHYANNCGDSDENDGENDENDSENDDDNPYRCFRCGSPSHFDNYRNDYSNENDSYDENGGEGDDGNSYRSESDDCNSYRCFKCGNSNHFANDCDDESDIETRLELDHIGMSYN</sequence>
<evidence type="ECO:0000313" key="5">
    <source>
        <dbReference type="EMBL" id="EXX52735.1"/>
    </source>
</evidence>
<dbReference type="EMBL" id="JEMT01029228">
    <property type="protein sequence ID" value="EXX52735.1"/>
    <property type="molecule type" value="Genomic_DNA"/>
</dbReference>
<dbReference type="HOGENOM" id="CLU_956930_0_0_1"/>
<dbReference type="Gene3D" id="3.40.1440.10">
    <property type="entry name" value="GIY-YIG endonuclease"/>
    <property type="match status" value="1"/>
</dbReference>
<evidence type="ECO:0000256" key="2">
    <source>
        <dbReference type="SAM" id="MobiDB-lite"/>
    </source>
</evidence>
<dbReference type="InterPro" id="IPR035901">
    <property type="entry name" value="GIY-YIG_endonuc_sf"/>
</dbReference>
<organism evidence="5 6">
    <name type="scientific">Rhizophagus irregularis (strain DAOM 197198w)</name>
    <name type="common">Glomus intraradices</name>
    <dbReference type="NCBI Taxonomy" id="1432141"/>
    <lineage>
        <taxon>Eukaryota</taxon>
        <taxon>Fungi</taxon>
        <taxon>Fungi incertae sedis</taxon>
        <taxon>Mucoromycota</taxon>
        <taxon>Glomeromycotina</taxon>
        <taxon>Glomeromycetes</taxon>
        <taxon>Glomerales</taxon>
        <taxon>Glomeraceae</taxon>
        <taxon>Rhizophagus</taxon>
    </lineage>
</organism>
<reference evidence="5 6" key="1">
    <citation type="submission" date="2014-02" db="EMBL/GenBank/DDBJ databases">
        <title>Single nucleus genome sequencing reveals high similarity among nuclei of an endomycorrhizal fungus.</title>
        <authorList>
            <person name="Lin K."/>
            <person name="Geurts R."/>
            <person name="Zhang Z."/>
            <person name="Limpens E."/>
            <person name="Saunders D.G."/>
            <person name="Mu D."/>
            <person name="Pang E."/>
            <person name="Cao H."/>
            <person name="Cha H."/>
            <person name="Lin T."/>
            <person name="Zhou Q."/>
            <person name="Shang Y."/>
            <person name="Li Y."/>
            <person name="Ivanov S."/>
            <person name="Sharma T."/>
            <person name="Velzen R.V."/>
            <person name="Ruijter N.D."/>
            <person name="Aanen D.K."/>
            <person name="Win J."/>
            <person name="Kamoun S."/>
            <person name="Bisseling T."/>
            <person name="Huang S."/>
        </authorList>
    </citation>
    <scope>NUCLEOTIDE SEQUENCE [LARGE SCALE GENOMIC DNA]</scope>
    <source>
        <strain evidence="6">DAOM197198w</strain>
    </source>
</reference>
<keyword evidence="1" id="KW-0862">Zinc</keyword>
<evidence type="ECO:0000313" key="6">
    <source>
        <dbReference type="Proteomes" id="UP000022910"/>
    </source>
</evidence>
<dbReference type="SUPFAM" id="SSF82771">
    <property type="entry name" value="GIY-YIG endonuclease"/>
    <property type="match status" value="1"/>
</dbReference>
<accession>A0A015IFI0</accession>
<dbReference type="OrthoDB" id="3863715at2759"/>
<feature type="compositionally biased region" description="Acidic residues" evidence="2">
    <location>
        <begin position="187"/>
        <end position="205"/>
    </location>
</feature>
<dbReference type="PROSITE" id="PS50164">
    <property type="entry name" value="GIY_YIG"/>
    <property type="match status" value="1"/>
</dbReference>
<feature type="region of interest" description="Disordered" evidence="2">
    <location>
        <begin position="222"/>
        <end position="246"/>
    </location>
</feature>
<dbReference type="AlphaFoldDB" id="A0A015IFI0"/>
<feature type="domain" description="CCHC-type" evidence="3">
    <location>
        <begin position="172"/>
        <end position="185"/>
    </location>
</feature>
<keyword evidence="6" id="KW-1185">Reference proteome</keyword>
<dbReference type="Proteomes" id="UP000022910">
    <property type="component" value="Unassembled WGS sequence"/>
</dbReference>
<comment type="caution">
    <text evidence="5">The sequence shown here is derived from an EMBL/GenBank/DDBJ whole genome shotgun (WGS) entry which is preliminary data.</text>
</comment>
<dbReference type="Pfam" id="PF00098">
    <property type="entry name" value="zf-CCHC"/>
    <property type="match status" value="1"/>
</dbReference>
<evidence type="ECO:0000259" key="3">
    <source>
        <dbReference type="PROSITE" id="PS50158"/>
    </source>
</evidence>
<evidence type="ECO:0000256" key="1">
    <source>
        <dbReference type="PROSITE-ProRule" id="PRU00047"/>
    </source>
</evidence>
<gene>
    <name evidence="5" type="ORF">RirG_250470</name>
</gene>
<dbReference type="PROSITE" id="PS50158">
    <property type="entry name" value="ZF_CCHC"/>
    <property type="match status" value="2"/>
</dbReference>
<dbReference type="GO" id="GO:0008270">
    <property type="term" value="F:zinc ion binding"/>
    <property type="evidence" value="ECO:0007669"/>
    <property type="project" value="UniProtKB-KW"/>
</dbReference>
<proteinExistence type="predicted"/>